<evidence type="ECO:0000313" key="3">
    <source>
        <dbReference type="EMBL" id="PWA86736.1"/>
    </source>
</evidence>
<comment type="caution">
    <text evidence="3">The sequence shown here is derived from an EMBL/GenBank/DDBJ whole genome shotgun (WGS) entry which is preliminary data.</text>
</comment>
<feature type="domain" description="HAT C-terminal dimerisation" evidence="2">
    <location>
        <begin position="24"/>
        <end position="56"/>
    </location>
</feature>
<evidence type="ECO:0000256" key="1">
    <source>
        <dbReference type="SAM" id="Phobius"/>
    </source>
</evidence>
<keyword evidence="1" id="KW-0472">Membrane</keyword>
<dbReference type="GO" id="GO:0046983">
    <property type="term" value="F:protein dimerization activity"/>
    <property type="evidence" value="ECO:0007669"/>
    <property type="project" value="InterPro"/>
</dbReference>
<accession>A0A2U1PLU5</accession>
<dbReference type="OrthoDB" id="10532845at2759"/>
<proteinExistence type="predicted"/>
<reference evidence="3 4" key="1">
    <citation type="journal article" date="2018" name="Mol. Plant">
        <title>The genome of Artemisia annua provides insight into the evolution of Asteraceae family and artemisinin biosynthesis.</title>
        <authorList>
            <person name="Shen Q."/>
            <person name="Zhang L."/>
            <person name="Liao Z."/>
            <person name="Wang S."/>
            <person name="Yan T."/>
            <person name="Shi P."/>
            <person name="Liu M."/>
            <person name="Fu X."/>
            <person name="Pan Q."/>
            <person name="Wang Y."/>
            <person name="Lv Z."/>
            <person name="Lu X."/>
            <person name="Zhang F."/>
            <person name="Jiang W."/>
            <person name="Ma Y."/>
            <person name="Chen M."/>
            <person name="Hao X."/>
            <person name="Li L."/>
            <person name="Tang Y."/>
            <person name="Lv G."/>
            <person name="Zhou Y."/>
            <person name="Sun X."/>
            <person name="Brodelius P.E."/>
            <person name="Rose J.K.C."/>
            <person name="Tang K."/>
        </authorList>
    </citation>
    <scope>NUCLEOTIDE SEQUENCE [LARGE SCALE GENOMIC DNA]</scope>
    <source>
        <strain evidence="4">cv. Huhao1</strain>
        <tissue evidence="3">Leaf</tissue>
    </source>
</reference>
<gene>
    <name evidence="3" type="ORF">CTI12_AA138120</name>
</gene>
<keyword evidence="1" id="KW-1133">Transmembrane helix</keyword>
<dbReference type="AlphaFoldDB" id="A0A2U1PLU5"/>
<dbReference type="InterPro" id="IPR012337">
    <property type="entry name" value="RNaseH-like_sf"/>
</dbReference>
<protein>
    <recommendedName>
        <fullName evidence="2">HAT C-terminal dimerisation domain-containing protein</fullName>
    </recommendedName>
</protein>
<dbReference type="SUPFAM" id="SSF53098">
    <property type="entry name" value="Ribonuclease H-like"/>
    <property type="match status" value="1"/>
</dbReference>
<evidence type="ECO:0000259" key="2">
    <source>
        <dbReference type="Pfam" id="PF05699"/>
    </source>
</evidence>
<dbReference type="InterPro" id="IPR008906">
    <property type="entry name" value="HATC_C_dom"/>
</dbReference>
<name>A0A2U1PLU5_ARTAN</name>
<sequence>MLRAQYAKFHMKKGFYSLPDAQIDAVTMDPIDWWSTYDSETPELAEIAKKVLSQPLKTLRDDIVSGKVNLILMTSLLTTLIAAPLNAVMILDPSNLLPT</sequence>
<dbReference type="Proteomes" id="UP000245207">
    <property type="component" value="Unassembled WGS sequence"/>
</dbReference>
<keyword evidence="1" id="KW-0812">Transmembrane</keyword>
<evidence type="ECO:0000313" key="4">
    <source>
        <dbReference type="Proteomes" id="UP000245207"/>
    </source>
</evidence>
<organism evidence="3 4">
    <name type="scientific">Artemisia annua</name>
    <name type="common">Sweet wormwood</name>
    <dbReference type="NCBI Taxonomy" id="35608"/>
    <lineage>
        <taxon>Eukaryota</taxon>
        <taxon>Viridiplantae</taxon>
        <taxon>Streptophyta</taxon>
        <taxon>Embryophyta</taxon>
        <taxon>Tracheophyta</taxon>
        <taxon>Spermatophyta</taxon>
        <taxon>Magnoliopsida</taxon>
        <taxon>eudicotyledons</taxon>
        <taxon>Gunneridae</taxon>
        <taxon>Pentapetalae</taxon>
        <taxon>asterids</taxon>
        <taxon>campanulids</taxon>
        <taxon>Asterales</taxon>
        <taxon>Asteraceae</taxon>
        <taxon>Asteroideae</taxon>
        <taxon>Anthemideae</taxon>
        <taxon>Artemisiinae</taxon>
        <taxon>Artemisia</taxon>
    </lineage>
</organism>
<dbReference type="EMBL" id="PKPP01000987">
    <property type="protein sequence ID" value="PWA86736.1"/>
    <property type="molecule type" value="Genomic_DNA"/>
</dbReference>
<keyword evidence="4" id="KW-1185">Reference proteome</keyword>
<dbReference type="Pfam" id="PF05699">
    <property type="entry name" value="Dimer_Tnp_hAT"/>
    <property type="match status" value="1"/>
</dbReference>
<feature type="transmembrane region" description="Helical" evidence="1">
    <location>
        <begin position="70"/>
        <end position="91"/>
    </location>
</feature>